<evidence type="ECO:0000256" key="3">
    <source>
        <dbReference type="ARBA" id="ARBA00022692"/>
    </source>
</evidence>
<feature type="domain" description="Peptidase S54 rhomboid" evidence="8">
    <location>
        <begin position="135"/>
        <end position="306"/>
    </location>
</feature>
<evidence type="ECO:0000256" key="6">
    <source>
        <dbReference type="ARBA" id="ARBA00023136"/>
    </source>
</evidence>
<dbReference type="AlphaFoldDB" id="A0A427YKA0"/>
<dbReference type="GO" id="GO:0004252">
    <property type="term" value="F:serine-type endopeptidase activity"/>
    <property type="evidence" value="ECO:0007669"/>
    <property type="project" value="InterPro"/>
</dbReference>
<reference evidence="9 10" key="1">
    <citation type="submission" date="2018-11" db="EMBL/GenBank/DDBJ databases">
        <title>Genome sequence of Saitozyma podzolica DSM 27192.</title>
        <authorList>
            <person name="Aliyu H."/>
            <person name="Gorte O."/>
            <person name="Ochsenreither K."/>
        </authorList>
    </citation>
    <scope>NUCLEOTIDE SEQUENCE [LARGE SCALE GENOMIC DNA]</scope>
    <source>
        <strain evidence="9 10">DSM 27192</strain>
    </source>
</reference>
<protein>
    <recommendedName>
        <fullName evidence="8">Peptidase S54 rhomboid domain-containing protein</fullName>
    </recommendedName>
</protein>
<dbReference type="InterPro" id="IPR035952">
    <property type="entry name" value="Rhomboid-like_sf"/>
</dbReference>
<dbReference type="InterPro" id="IPR022764">
    <property type="entry name" value="Peptidase_S54_rhomboid_dom"/>
</dbReference>
<evidence type="ECO:0000259" key="8">
    <source>
        <dbReference type="Pfam" id="PF01694"/>
    </source>
</evidence>
<feature type="transmembrane region" description="Helical" evidence="7">
    <location>
        <begin position="225"/>
        <end position="245"/>
    </location>
</feature>
<comment type="caution">
    <text evidence="9">The sequence shown here is derived from an EMBL/GenBank/DDBJ whole genome shotgun (WGS) entry which is preliminary data.</text>
</comment>
<accession>A0A427YKA0</accession>
<dbReference type="Pfam" id="PF01694">
    <property type="entry name" value="Rhomboid"/>
    <property type="match status" value="1"/>
</dbReference>
<proteinExistence type="inferred from homology"/>
<dbReference type="GO" id="GO:0016020">
    <property type="term" value="C:membrane"/>
    <property type="evidence" value="ECO:0007669"/>
    <property type="project" value="UniProtKB-SubCell"/>
</dbReference>
<keyword evidence="6 7" id="KW-0472">Membrane</keyword>
<dbReference type="PANTHER" id="PTHR43731">
    <property type="entry name" value="RHOMBOID PROTEASE"/>
    <property type="match status" value="1"/>
</dbReference>
<dbReference type="Proteomes" id="UP000279259">
    <property type="component" value="Unassembled WGS sequence"/>
</dbReference>
<evidence type="ECO:0000256" key="1">
    <source>
        <dbReference type="ARBA" id="ARBA00004141"/>
    </source>
</evidence>
<dbReference type="STRING" id="1890683.A0A427YKA0"/>
<dbReference type="GO" id="GO:0006465">
    <property type="term" value="P:signal peptide processing"/>
    <property type="evidence" value="ECO:0007669"/>
    <property type="project" value="TreeGrafter"/>
</dbReference>
<dbReference type="EMBL" id="RSCD01000008">
    <property type="protein sequence ID" value="RSH91515.1"/>
    <property type="molecule type" value="Genomic_DNA"/>
</dbReference>
<dbReference type="PANTHER" id="PTHR43731:SF14">
    <property type="entry name" value="PRESENILIN-ASSOCIATED RHOMBOID-LIKE PROTEIN, MITOCHONDRIAL"/>
    <property type="match status" value="1"/>
</dbReference>
<evidence type="ECO:0000256" key="5">
    <source>
        <dbReference type="ARBA" id="ARBA00022989"/>
    </source>
</evidence>
<keyword evidence="4" id="KW-0378">Hydrolase</keyword>
<comment type="subcellular location">
    <subcellularLocation>
        <location evidence="1">Membrane</location>
        <topology evidence="1">Multi-pass membrane protein</topology>
    </subcellularLocation>
</comment>
<dbReference type="OrthoDB" id="10260614at2759"/>
<organism evidence="9 10">
    <name type="scientific">Saitozyma podzolica</name>
    <dbReference type="NCBI Taxonomy" id="1890683"/>
    <lineage>
        <taxon>Eukaryota</taxon>
        <taxon>Fungi</taxon>
        <taxon>Dikarya</taxon>
        <taxon>Basidiomycota</taxon>
        <taxon>Agaricomycotina</taxon>
        <taxon>Tremellomycetes</taxon>
        <taxon>Tremellales</taxon>
        <taxon>Trimorphomycetaceae</taxon>
        <taxon>Saitozyma</taxon>
    </lineage>
</organism>
<comment type="similarity">
    <text evidence="2">Belongs to the peptidase S54 family.</text>
</comment>
<feature type="transmembrane region" description="Helical" evidence="7">
    <location>
        <begin position="257"/>
        <end position="282"/>
    </location>
</feature>
<evidence type="ECO:0000256" key="7">
    <source>
        <dbReference type="SAM" id="Phobius"/>
    </source>
</evidence>
<name>A0A427YKA0_9TREE</name>
<feature type="transmembrane region" description="Helical" evidence="7">
    <location>
        <begin position="182"/>
        <end position="204"/>
    </location>
</feature>
<sequence>MEAYGGVGGYTLAAWYTNEDTARWVERLGGGSFWRRGQSQPSDKEIARAKQLEAARQAQESLNKLPQTLSFLPRAILVPVLRIYVSAKEYAINTPPAQLAPMGLVVLWVLSSSRGGYLGWNRSCGNGSFTARSFSLSHQSFAHFAFNSFALYSFGSAAYTFLATPPPSSGAPLSSSTHTPHFIAFLLLAGLTSSLGSHLFTNLVRLPRLIRTLSSPARLSSPQALAAHEAILPSLGASGAIYAALTLTACAFPDSNVGIIFVPFISFPIGLGVAGMVAVDLVGLIRGWRMFDHVAHLGGAAFGLLYYEYGRQVWVWLRRQLGGKERGAGYV</sequence>
<dbReference type="InterPro" id="IPR050925">
    <property type="entry name" value="Rhomboid_protease_S54"/>
</dbReference>
<dbReference type="Gene3D" id="1.20.1540.10">
    <property type="entry name" value="Rhomboid-like"/>
    <property type="match status" value="1"/>
</dbReference>
<gene>
    <name evidence="9" type="ORF">EHS25_009814</name>
</gene>
<keyword evidence="10" id="KW-1185">Reference proteome</keyword>
<evidence type="ECO:0000313" key="9">
    <source>
        <dbReference type="EMBL" id="RSH91515.1"/>
    </source>
</evidence>
<evidence type="ECO:0000313" key="10">
    <source>
        <dbReference type="Proteomes" id="UP000279259"/>
    </source>
</evidence>
<feature type="transmembrane region" description="Helical" evidence="7">
    <location>
        <begin position="141"/>
        <end position="162"/>
    </location>
</feature>
<keyword evidence="5 7" id="KW-1133">Transmembrane helix</keyword>
<keyword evidence="3 7" id="KW-0812">Transmembrane</keyword>
<evidence type="ECO:0000256" key="2">
    <source>
        <dbReference type="ARBA" id="ARBA00009045"/>
    </source>
</evidence>
<dbReference type="SUPFAM" id="SSF144091">
    <property type="entry name" value="Rhomboid-like"/>
    <property type="match status" value="1"/>
</dbReference>
<evidence type="ECO:0000256" key="4">
    <source>
        <dbReference type="ARBA" id="ARBA00022801"/>
    </source>
</evidence>